<proteinExistence type="predicted"/>
<protein>
    <submittedName>
        <fullName evidence="2">Uncharacterized protein</fullName>
    </submittedName>
</protein>
<name>A0A3M8LQH6_9MICO</name>
<reference evidence="2 3" key="1">
    <citation type="submission" date="2018-11" db="EMBL/GenBank/DDBJ databases">
        <title>Cryobacterium sp. nov., isolated from rhizosphere soil of lettuce.</title>
        <authorList>
            <person name="Wang Y."/>
        </authorList>
    </citation>
    <scope>NUCLEOTIDE SEQUENCE [LARGE SCALE GENOMIC DNA]</scope>
    <source>
        <strain evidence="2 3">NEAU-85</strain>
    </source>
</reference>
<dbReference type="SUPFAM" id="SSF57997">
    <property type="entry name" value="Tropomyosin"/>
    <property type="match status" value="1"/>
</dbReference>
<dbReference type="EMBL" id="RDSR01000002">
    <property type="protein sequence ID" value="RNE66984.1"/>
    <property type="molecule type" value="Genomic_DNA"/>
</dbReference>
<dbReference type="Gene3D" id="1.20.5.340">
    <property type="match status" value="1"/>
</dbReference>
<feature type="region of interest" description="Disordered" evidence="1">
    <location>
        <begin position="177"/>
        <end position="198"/>
    </location>
</feature>
<evidence type="ECO:0000313" key="3">
    <source>
        <dbReference type="Proteomes" id="UP000279859"/>
    </source>
</evidence>
<dbReference type="AlphaFoldDB" id="A0A3M8LQH6"/>
<gene>
    <name evidence="2" type="ORF">EEJ31_01905</name>
</gene>
<keyword evidence="3" id="KW-1185">Reference proteome</keyword>
<evidence type="ECO:0000256" key="1">
    <source>
        <dbReference type="SAM" id="MobiDB-lite"/>
    </source>
</evidence>
<dbReference type="Proteomes" id="UP000279859">
    <property type="component" value="Unassembled WGS sequence"/>
</dbReference>
<sequence length="295" mass="31224">MAAQLADAAAALYALTPGDFTAARNQRSRDARAAGDKDLAAALTALKKPSASAWLVNMLVRHRADEIGQVLDLGASLREAQQDLDADELRELGRQRQKLVAALTREGRRLASDLGERLSDSAADEVGQTLQAAMVDPWAAAAVRTGALVRPLSATGVEPADLTGAVAVAVPAASVARSSEGGTKRAAKAKPRGPSKEKLAAARALVADAEKRASDARARIDAIDAEADELAPRRTTIEHELDDLRARVHDAEAALADATRDADRLDRERSQAERAADDAERKADQARAALDRLTR</sequence>
<evidence type="ECO:0000313" key="2">
    <source>
        <dbReference type="EMBL" id="RNE66984.1"/>
    </source>
</evidence>
<accession>A0A3M8LQH6</accession>
<comment type="caution">
    <text evidence="2">The sequence shown here is derived from an EMBL/GenBank/DDBJ whole genome shotgun (WGS) entry which is preliminary data.</text>
</comment>
<feature type="region of interest" description="Disordered" evidence="1">
    <location>
        <begin position="257"/>
        <end position="295"/>
    </location>
</feature>
<organism evidence="2 3">
    <name type="scientific">Cryobacterium tepidiphilum</name>
    <dbReference type="NCBI Taxonomy" id="2486026"/>
    <lineage>
        <taxon>Bacteria</taxon>
        <taxon>Bacillati</taxon>
        <taxon>Actinomycetota</taxon>
        <taxon>Actinomycetes</taxon>
        <taxon>Micrococcales</taxon>
        <taxon>Microbacteriaceae</taxon>
        <taxon>Cryobacterium</taxon>
    </lineage>
</organism>